<dbReference type="STRING" id="571298.SAMN04488026_11624"/>
<proteinExistence type="predicted"/>
<keyword evidence="2" id="KW-1185">Reference proteome</keyword>
<sequence>MTEIAVVGIDLGKNVFHLIAMDGAGNIVKRRKYTRPQLFALFRSLPPCLVGME</sequence>
<evidence type="ECO:0000313" key="2">
    <source>
        <dbReference type="Proteomes" id="UP000199382"/>
    </source>
</evidence>
<name>A0A1G9Q8K5_9RHOB</name>
<feature type="non-terminal residue" evidence="1">
    <location>
        <position position="53"/>
    </location>
</feature>
<protein>
    <submittedName>
        <fullName evidence="1">Transposase</fullName>
    </submittedName>
</protein>
<dbReference type="AlphaFoldDB" id="A0A1G9Q8K5"/>
<dbReference type="OrthoDB" id="8261795at2"/>
<organism evidence="1 2">
    <name type="scientific">Aliiruegeria lutimaris</name>
    <dbReference type="NCBI Taxonomy" id="571298"/>
    <lineage>
        <taxon>Bacteria</taxon>
        <taxon>Pseudomonadati</taxon>
        <taxon>Pseudomonadota</taxon>
        <taxon>Alphaproteobacteria</taxon>
        <taxon>Rhodobacterales</taxon>
        <taxon>Roseobacteraceae</taxon>
        <taxon>Aliiruegeria</taxon>
    </lineage>
</organism>
<dbReference type="Proteomes" id="UP000199382">
    <property type="component" value="Unassembled WGS sequence"/>
</dbReference>
<evidence type="ECO:0000313" key="1">
    <source>
        <dbReference type="EMBL" id="SDM07422.1"/>
    </source>
</evidence>
<gene>
    <name evidence="1" type="ORF">SAMN04488026_11624</name>
</gene>
<reference evidence="1 2" key="1">
    <citation type="submission" date="2016-10" db="EMBL/GenBank/DDBJ databases">
        <authorList>
            <person name="de Groot N.N."/>
        </authorList>
    </citation>
    <scope>NUCLEOTIDE SEQUENCE [LARGE SCALE GENOMIC DNA]</scope>
    <source>
        <strain evidence="1 2">DSM 25294</strain>
    </source>
</reference>
<dbReference type="EMBL" id="FNEK01000162">
    <property type="protein sequence ID" value="SDM07422.1"/>
    <property type="molecule type" value="Genomic_DNA"/>
</dbReference>
<accession>A0A1G9Q8K5</accession>